<dbReference type="PROSITE" id="PS50011">
    <property type="entry name" value="PROTEIN_KINASE_DOM"/>
    <property type="match status" value="1"/>
</dbReference>
<proteinExistence type="predicted"/>
<accession>A0ABN7V777</accession>
<keyword evidence="4" id="KW-1185">Reference proteome</keyword>
<reference evidence="3 4" key="1">
    <citation type="submission" date="2021-06" db="EMBL/GenBank/DDBJ databases">
        <authorList>
            <person name="Kallberg Y."/>
            <person name="Tangrot J."/>
            <person name="Rosling A."/>
        </authorList>
    </citation>
    <scope>NUCLEOTIDE SEQUENCE [LARGE SCALE GENOMIC DNA]</scope>
    <source>
        <strain evidence="3 4">120-4 pot B 10/14</strain>
    </source>
</reference>
<organism evidence="3 4">
    <name type="scientific">Gigaspora margarita</name>
    <dbReference type="NCBI Taxonomy" id="4874"/>
    <lineage>
        <taxon>Eukaryota</taxon>
        <taxon>Fungi</taxon>
        <taxon>Fungi incertae sedis</taxon>
        <taxon>Mucoromycota</taxon>
        <taxon>Glomeromycotina</taxon>
        <taxon>Glomeromycetes</taxon>
        <taxon>Diversisporales</taxon>
        <taxon>Gigasporaceae</taxon>
        <taxon>Gigaspora</taxon>
    </lineage>
</organism>
<feature type="domain" description="Protein kinase" evidence="2">
    <location>
        <begin position="47"/>
        <end position="92"/>
    </location>
</feature>
<dbReference type="PROSITE" id="PS00107">
    <property type="entry name" value="PROTEIN_KINASE_ATP"/>
    <property type="match status" value="1"/>
</dbReference>
<dbReference type="InterPro" id="IPR011009">
    <property type="entry name" value="Kinase-like_dom_sf"/>
</dbReference>
<dbReference type="InterPro" id="IPR000719">
    <property type="entry name" value="Prot_kinase_dom"/>
</dbReference>
<feature type="binding site" evidence="1">
    <location>
        <position position="76"/>
    </location>
    <ligand>
        <name>ATP</name>
        <dbReference type="ChEBI" id="CHEBI:30616"/>
    </ligand>
</feature>
<protein>
    <submittedName>
        <fullName evidence="3">7139_t:CDS:1</fullName>
    </submittedName>
</protein>
<gene>
    <name evidence="3" type="ORF">GMARGA_LOCUS15234</name>
</gene>
<dbReference type="EMBL" id="CAJVQB010010403">
    <property type="protein sequence ID" value="CAG8739538.1"/>
    <property type="molecule type" value="Genomic_DNA"/>
</dbReference>
<evidence type="ECO:0000259" key="2">
    <source>
        <dbReference type="PROSITE" id="PS50011"/>
    </source>
</evidence>
<dbReference type="Proteomes" id="UP000789901">
    <property type="component" value="Unassembled WGS sequence"/>
</dbReference>
<feature type="non-terminal residue" evidence="3">
    <location>
        <position position="92"/>
    </location>
</feature>
<name>A0ABN7V777_GIGMA</name>
<keyword evidence="1" id="KW-0067">ATP-binding</keyword>
<evidence type="ECO:0000256" key="1">
    <source>
        <dbReference type="PROSITE-ProRule" id="PRU10141"/>
    </source>
</evidence>
<dbReference type="Gene3D" id="3.30.200.20">
    <property type="entry name" value="Phosphorylase Kinase, domain 1"/>
    <property type="match status" value="1"/>
</dbReference>
<keyword evidence="1" id="KW-0547">Nucleotide-binding</keyword>
<evidence type="ECO:0000313" key="3">
    <source>
        <dbReference type="EMBL" id="CAG8739538.1"/>
    </source>
</evidence>
<dbReference type="InterPro" id="IPR017441">
    <property type="entry name" value="Protein_kinase_ATP_BS"/>
</dbReference>
<sequence length="92" mass="10307">MVEKGGNFINGKGTRALSSPGAFYKYGIANLLFEESTFGQEFEYTSFENSEKIGQGGFGVIYKAYSKDVNRIVALKTLDHNDKHSLNDFIRE</sequence>
<evidence type="ECO:0000313" key="4">
    <source>
        <dbReference type="Proteomes" id="UP000789901"/>
    </source>
</evidence>
<dbReference type="SUPFAM" id="SSF56112">
    <property type="entry name" value="Protein kinase-like (PK-like)"/>
    <property type="match status" value="1"/>
</dbReference>
<comment type="caution">
    <text evidence="3">The sequence shown here is derived from an EMBL/GenBank/DDBJ whole genome shotgun (WGS) entry which is preliminary data.</text>
</comment>